<dbReference type="CDD" id="cd06260">
    <property type="entry name" value="DUF820-like"/>
    <property type="match status" value="1"/>
</dbReference>
<keyword evidence="4" id="KW-1185">Reference proteome</keyword>
<feature type="domain" description="Putative restriction endonuclease" evidence="2">
    <location>
        <begin position="57"/>
        <end position="195"/>
    </location>
</feature>
<organism evidence="3 4">
    <name type="scientific">Saccharothrix yanglingensis</name>
    <dbReference type="NCBI Taxonomy" id="659496"/>
    <lineage>
        <taxon>Bacteria</taxon>
        <taxon>Bacillati</taxon>
        <taxon>Actinomycetota</taxon>
        <taxon>Actinomycetes</taxon>
        <taxon>Pseudonocardiales</taxon>
        <taxon>Pseudonocardiaceae</taxon>
        <taxon>Saccharothrix</taxon>
    </lineage>
</organism>
<feature type="region of interest" description="Disordered" evidence="1">
    <location>
        <begin position="1"/>
        <end position="57"/>
    </location>
</feature>
<dbReference type="InterPro" id="IPR011335">
    <property type="entry name" value="Restrct_endonuc-II-like"/>
</dbReference>
<dbReference type="SUPFAM" id="SSF52980">
    <property type="entry name" value="Restriction endonuclease-like"/>
    <property type="match status" value="1"/>
</dbReference>
<evidence type="ECO:0000313" key="3">
    <source>
        <dbReference type="EMBL" id="MDQ2582526.1"/>
    </source>
</evidence>
<sequence length="212" mass="22558">MARDSQAPPGRWHGHTHVDPGGGDVRRSAAPGRPAHRRRVAGPAPCGGRRSHRADPGCLHVSPAPSGEHQLAAHRLARLIEDAVEDAGRTDLYVVPAVDVKISSELRTAPTPDVVVLDRRPAGVSLPAEALALAVEVWSPANRQAGRGAKMWAYAEAGVPFVWTLDPRHGLIAHRLDQGVYVPENVVTTGEPVTITASPVTVEVDLARLIAF</sequence>
<proteinExistence type="predicted"/>
<evidence type="ECO:0000256" key="1">
    <source>
        <dbReference type="SAM" id="MobiDB-lite"/>
    </source>
</evidence>
<dbReference type="Gene3D" id="3.90.1570.10">
    <property type="entry name" value="tt1808, chain A"/>
    <property type="match status" value="1"/>
</dbReference>
<name>A0ABU0WRQ9_9PSEU</name>
<protein>
    <recommendedName>
        <fullName evidence="2">Putative restriction endonuclease domain-containing protein</fullName>
    </recommendedName>
</protein>
<dbReference type="InterPro" id="IPR012296">
    <property type="entry name" value="Nuclease_put_TT1808"/>
</dbReference>
<evidence type="ECO:0000259" key="2">
    <source>
        <dbReference type="Pfam" id="PF05685"/>
    </source>
</evidence>
<comment type="caution">
    <text evidence="3">The sequence shown here is derived from an EMBL/GenBank/DDBJ whole genome shotgun (WGS) entry which is preliminary data.</text>
</comment>
<gene>
    <name evidence="3" type="ORF">CKY47_00695</name>
</gene>
<dbReference type="Proteomes" id="UP001225605">
    <property type="component" value="Unassembled WGS sequence"/>
</dbReference>
<evidence type="ECO:0000313" key="4">
    <source>
        <dbReference type="Proteomes" id="UP001225605"/>
    </source>
</evidence>
<dbReference type="EMBL" id="NSDM01000001">
    <property type="protein sequence ID" value="MDQ2582526.1"/>
    <property type="molecule type" value="Genomic_DNA"/>
</dbReference>
<reference evidence="3 4" key="1">
    <citation type="submission" date="2017-06" db="EMBL/GenBank/DDBJ databases">
        <title>Cultured bacterium strain Saccharothrix yanglingensis Hhs.015.</title>
        <authorList>
            <person name="Xia Y."/>
        </authorList>
    </citation>
    <scope>NUCLEOTIDE SEQUENCE [LARGE SCALE GENOMIC DNA]</scope>
    <source>
        <strain evidence="3 4">Hhs.015</strain>
    </source>
</reference>
<dbReference type="InterPro" id="IPR008538">
    <property type="entry name" value="Uma2"/>
</dbReference>
<accession>A0ABU0WRQ9</accession>
<dbReference type="Pfam" id="PF05685">
    <property type="entry name" value="Uma2"/>
    <property type="match status" value="1"/>
</dbReference>